<organism evidence="2">
    <name type="scientific">marine sediment metagenome</name>
    <dbReference type="NCBI Taxonomy" id="412755"/>
    <lineage>
        <taxon>unclassified sequences</taxon>
        <taxon>metagenomes</taxon>
        <taxon>ecological metagenomes</taxon>
    </lineage>
</organism>
<dbReference type="EMBL" id="BARS01004505">
    <property type="protein sequence ID" value="GAF79263.1"/>
    <property type="molecule type" value="Genomic_DNA"/>
</dbReference>
<dbReference type="Gene3D" id="2.40.10.480">
    <property type="match status" value="1"/>
</dbReference>
<reference evidence="2" key="1">
    <citation type="journal article" date="2014" name="Front. Microbiol.">
        <title>High frequency of phylogenetically diverse reductive dehalogenase-homologous genes in deep subseafloor sedimentary metagenomes.</title>
        <authorList>
            <person name="Kawai M."/>
            <person name="Futagami T."/>
            <person name="Toyoda A."/>
            <person name="Takaki Y."/>
            <person name="Nishi S."/>
            <person name="Hori S."/>
            <person name="Arai W."/>
            <person name="Tsubouchi T."/>
            <person name="Morono Y."/>
            <person name="Uchiyama I."/>
            <person name="Ito T."/>
            <person name="Fujiyama A."/>
            <person name="Inagaki F."/>
            <person name="Takami H."/>
        </authorList>
    </citation>
    <scope>NUCLEOTIDE SEQUENCE</scope>
    <source>
        <strain evidence="2">Expedition CK06-06</strain>
    </source>
</reference>
<dbReference type="InterPro" id="IPR002372">
    <property type="entry name" value="PQQ_rpt_dom"/>
</dbReference>
<dbReference type="PROSITE" id="PS51257">
    <property type="entry name" value="PROKAR_LIPOPROTEIN"/>
    <property type="match status" value="1"/>
</dbReference>
<sequence>MKQAKILLLVVIALLPLTLVSCIPGSAQLAKGWAGTAVHDGIIYVGTVDGRVVTINSSTGNLEWSYSIAPVTAPSSGLACGPTSVPTAIYGAPVVDRDIVYIGTYSGQVLALNTLARSQNLTFPQQRYGEWKWDCPIDNAKSNAIVADLLVSEDAIYVSSSNGRVYSLDKEFGDLNWESKILDEKHGKLWASPVIQGDTLYVSTFDGHIYALSAETGELLDWSFESEAGFASSP</sequence>
<comment type="caution">
    <text evidence="2">The sequence shown here is derived from an EMBL/GenBank/DDBJ whole genome shotgun (WGS) entry which is preliminary data.</text>
</comment>
<evidence type="ECO:0000259" key="1">
    <source>
        <dbReference type="Pfam" id="PF13360"/>
    </source>
</evidence>
<dbReference type="PANTHER" id="PTHR34512">
    <property type="entry name" value="CELL SURFACE PROTEIN"/>
    <property type="match status" value="1"/>
</dbReference>
<dbReference type="InterPro" id="IPR015943">
    <property type="entry name" value="WD40/YVTN_repeat-like_dom_sf"/>
</dbReference>
<proteinExistence type="predicted"/>
<accession>X0SDX9</accession>
<protein>
    <recommendedName>
        <fullName evidence="1">Pyrrolo-quinoline quinone repeat domain-containing protein</fullName>
    </recommendedName>
</protein>
<gene>
    <name evidence="2" type="ORF">S01H1_08804</name>
</gene>
<dbReference type="SUPFAM" id="SSF50998">
    <property type="entry name" value="Quinoprotein alcohol dehydrogenase-like"/>
    <property type="match status" value="1"/>
</dbReference>
<feature type="non-terminal residue" evidence="2">
    <location>
        <position position="234"/>
    </location>
</feature>
<feature type="domain" description="Pyrrolo-quinoline quinone repeat" evidence="1">
    <location>
        <begin position="141"/>
        <end position="226"/>
    </location>
</feature>
<name>X0SDX9_9ZZZZ</name>
<feature type="domain" description="Pyrrolo-quinoline quinone repeat" evidence="1">
    <location>
        <begin position="36"/>
        <end position="119"/>
    </location>
</feature>
<dbReference type="Gene3D" id="2.130.10.10">
    <property type="entry name" value="YVTN repeat-like/Quinoprotein amine dehydrogenase"/>
    <property type="match status" value="1"/>
</dbReference>
<dbReference type="SMART" id="SM00564">
    <property type="entry name" value="PQQ"/>
    <property type="match status" value="4"/>
</dbReference>
<evidence type="ECO:0000313" key="2">
    <source>
        <dbReference type="EMBL" id="GAF79263.1"/>
    </source>
</evidence>
<dbReference type="InterPro" id="IPR018391">
    <property type="entry name" value="PQQ_b-propeller_rpt"/>
</dbReference>
<dbReference type="PANTHER" id="PTHR34512:SF30">
    <property type="entry name" value="OUTER MEMBRANE PROTEIN ASSEMBLY FACTOR BAMB"/>
    <property type="match status" value="1"/>
</dbReference>
<dbReference type="AlphaFoldDB" id="X0SDX9"/>
<dbReference type="InterPro" id="IPR011047">
    <property type="entry name" value="Quinoprotein_ADH-like_sf"/>
</dbReference>
<dbReference type="Pfam" id="PF13360">
    <property type="entry name" value="PQQ_2"/>
    <property type="match status" value="2"/>
</dbReference>